<gene>
    <name evidence="2" type="ORF">BRENAR_LOCUS200</name>
</gene>
<dbReference type="Pfam" id="PF25767">
    <property type="entry name" value="ARM_TBCD_2nd"/>
    <property type="match status" value="1"/>
</dbReference>
<evidence type="ECO:0000259" key="1">
    <source>
        <dbReference type="Pfam" id="PF25767"/>
    </source>
</evidence>
<dbReference type="InterPro" id="IPR058033">
    <property type="entry name" value="ARM_TBCD_2nd"/>
</dbReference>
<dbReference type="OrthoDB" id="10253476at2759"/>
<proteinExistence type="predicted"/>
<dbReference type="InterPro" id="IPR016024">
    <property type="entry name" value="ARM-type_fold"/>
</dbReference>
<dbReference type="GO" id="GO:0000226">
    <property type="term" value="P:microtubule cytoskeleton organization"/>
    <property type="evidence" value="ECO:0007669"/>
    <property type="project" value="TreeGrafter"/>
</dbReference>
<dbReference type="FunCoup" id="A0A448YEV2">
    <property type="interactions" value="206"/>
</dbReference>
<dbReference type="GO" id="GO:0007023">
    <property type="term" value="P:post-chaperonin tubulin folding pathway"/>
    <property type="evidence" value="ECO:0007669"/>
    <property type="project" value="InterPro"/>
</dbReference>
<reference evidence="2 3" key="1">
    <citation type="submission" date="2018-12" db="EMBL/GenBank/DDBJ databases">
        <authorList>
            <person name="Tiukova I."/>
            <person name="Dainat J."/>
        </authorList>
    </citation>
    <scope>NUCLEOTIDE SEQUENCE [LARGE SCALE GENOMIC DNA]</scope>
</reference>
<dbReference type="GO" id="GO:0007021">
    <property type="term" value="P:tubulin complex assembly"/>
    <property type="evidence" value="ECO:0007669"/>
    <property type="project" value="InterPro"/>
</dbReference>
<dbReference type="SUPFAM" id="SSF48371">
    <property type="entry name" value="ARM repeat"/>
    <property type="match status" value="1"/>
</dbReference>
<dbReference type="Proteomes" id="UP000290900">
    <property type="component" value="Unassembled WGS sequence"/>
</dbReference>
<dbReference type="AlphaFoldDB" id="A0A448YEV2"/>
<evidence type="ECO:0000313" key="3">
    <source>
        <dbReference type="Proteomes" id="UP000290900"/>
    </source>
</evidence>
<evidence type="ECO:0000313" key="2">
    <source>
        <dbReference type="EMBL" id="VEU19463.1"/>
    </source>
</evidence>
<protein>
    <submittedName>
        <fullName evidence="2">DEKNAAC100094</fullName>
    </submittedName>
</protein>
<organism evidence="2 3">
    <name type="scientific">Brettanomyces naardenensis</name>
    <name type="common">Yeast</name>
    <dbReference type="NCBI Taxonomy" id="13370"/>
    <lineage>
        <taxon>Eukaryota</taxon>
        <taxon>Fungi</taxon>
        <taxon>Dikarya</taxon>
        <taxon>Ascomycota</taxon>
        <taxon>Saccharomycotina</taxon>
        <taxon>Pichiomycetes</taxon>
        <taxon>Pichiales</taxon>
        <taxon>Pichiaceae</taxon>
        <taxon>Brettanomyces</taxon>
    </lineage>
</organism>
<dbReference type="EMBL" id="CAACVR010000001">
    <property type="protein sequence ID" value="VEU19463.1"/>
    <property type="molecule type" value="Genomic_DNA"/>
</dbReference>
<sequence length="1027" mass="118835">MDDESGISKISDILLQEIDHSLTIILRERQDYANLSETAEYETFKKAIEQFQPSPQLLDSKLRDFLERVIRSYIKNCLYEDQDDALDTRISCVFYQFAKVRGTKTVSNCLPSDISLISIVLKRGSEQRSWESRFFLFVWLSVLILAPFPLAKIDLHLPDKIYNVAFEYLKTGSKETDAASVLMARFLSRVDSRDYRDLFISEYFNSLAWEHESNVFAKIGILSTINRMLKILTLEQLRNHLDRILTLISNEINDDSQQAPSSILRFFIKILGKLSLFFMRLEQYGNIEDIVSNLLKFLSHNDTVIRYSTAKQLSKIGLHLDSDSRQDILESLVNLLDISFMFDEGDEFQADLHLDPETIDIVSFHGVLLTLGEFCRLRLMSKKWITITGSICHRTLFVEQHRLTYSAGSNVRDASCFDCWSIFKKYRDAEIPPGVIVTLFKDLILVSCFDGDLMIRRAASATLQELIGRHGDLLFRQLSVPSQYISMFKVKLIEILDYTALGHITKSYQLPSQIYRRLNGLMHQEFVDFLLSSGIRNYNYSLRKLSSQALKEMVSISSDYDAENVIMKLRGEYKLCKEDGILNAIADLLSLLPERSVDSTQYHAMISNFTFDFHNDEFSKGEEYLHLLKELVARLGFQLNSNELDTVFNIIRTNREEITDEFKELSKYLKDIPLKYAERWIYYVKNGNLASAKALGYSPVMRERSQEVLELLSDIRLDANLRSSLIDSVSIFLQRDGYLNKTFIQGKLKLIEQLDDYTVTNKGDVGSFIRISSIDMIFENRDFFSSEDDRQAIEMRLLRLSCEVMDNVKLRSFSLLRSLEHWGSQVEDVTQSELLHNPQKYFGILLKLYDNENLCLESSKEFWKGYSFSGGSSQAVDKTINAAVYAFLRNWQVLTNEKKCAMLRIIFSLLGKGPLMKDKGSKGIRYNKMQTSCLRFVCNLIELNLEIPPEFELESLFVRTYNMTLGSSNYLRLTIAVRILTNLYLRDPKKFHGCKKRLQWLGEKHPLTKVKARAFEALQEIEFESQE</sequence>
<dbReference type="GO" id="GO:0048487">
    <property type="term" value="F:beta-tubulin binding"/>
    <property type="evidence" value="ECO:0007669"/>
    <property type="project" value="InterPro"/>
</dbReference>
<dbReference type="PANTHER" id="PTHR12658:SF0">
    <property type="entry name" value="TUBULIN-SPECIFIC CHAPERONE D"/>
    <property type="match status" value="1"/>
</dbReference>
<dbReference type="PANTHER" id="PTHR12658">
    <property type="entry name" value="BETA-TUBULIN COFACTOR D"/>
    <property type="match status" value="1"/>
</dbReference>
<dbReference type="InterPro" id="IPR033162">
    <property type="entry name" value="TBCD"/>
</dbReference>
<feature type="domain" description="Tubulin-folding cofactor D ARM repeats" evidence="1">
    <location>
        <begin position="284"/>
        <end position="472"/>
    </location>
</feature>
<keyword evidence="3" id="KW-1185">Reference proteome</keyword>
<dbReference type="Pfam" id="PF23579">
    <property type="entry name" value="ARM_TBCD"/>
    <property type="match status" value="1"/>
</dbReference>
<dbReference type="GO" id="GO:0005096">
    <property type="term" value="F:GTPase activator activity"/>
    <property type="evidence" value="ECO:0007669"/>
    <property type="project" value="InterPro"/>
</dbReference>
<dbReference type="InParanoid" id="A0A448YEV2"/>
<accession>A0A448YEV2</accession>
<dbReference type="STRING" id="13370.A0A448YEV2"/>
<name>A0A448YEV2_BRENA</name>